<evidence type="ECO:0000313" key="2">
    <source>
        <dbReference type="EMBL" id="OEG13962.1"/>
    </source>
</evidence>
<dbReference type="STRING" id="903984.BCR21_02940"/>
<name>A0A1E5GMN9_9ENTE</name>
<dbReference type="RefSeq" id="WP_069645012.1">
    <property type="nucleotide sequence ID" value="NZ_MIJZ01000001.1"/>
</dbReference>
<gene>
    <name evidence="2" type="ORF">BCR21_02940</name>
</gene>
<keyword evidence="1" id="KW-1133">Transmembrane helix</keyword>
<dbReference type="Pfam" id="PF20585">
    <property type="entry name" value="Pectate_lyase_5"/>
    <property type="match status" value="1"/>
</dbReference>
<keyword evidence="3" id="KW-1185">Reference proteome</keyword>
<dbReference type="AlphaFoldDB" id="A0A1E5GMN9"/>
<organism evidence="2 3">
    <name type="scientific">Enterococcus ureasiticus</name>
    <dbReference type="NCBI Taxonomy" id="903984"/>
    <lineage>
        <taxon>Bacteria</taxon>
        <taxon>Bacillati</taxon>
        <taxon>Bacillota</taxon>
        <taxon>Bacilli</taxon>
        <taxon>Lactobacillales</taxon>
        <taxon>Enterococcaceae</taxon>
        <taxon>Enterococcus</taxon>
    </lineage>
</organism>
<dbReference type="InterPro" id="IPR046776">
    <property type="entry name" value="Pectate_lyase_5"/>
</dbReference>
<dbReference type="OrthoDB" id="2183447at2"/>
<evidence type="ECO:0000313" key="3">
    <source>
        <dbReference type="Proteomes" id="UP000094068"/>
    </source>
</evidence>
<dbReference type="EMBL" id="MIJZ01000001">
    <property type="protein sequence ID" value="OEG13962.1"/>
    <property type="molecule type" value="Genomic_DNA"/>
</dbReference>
<comment type="caution">
    <text evidence="2">The sequence shown here is derived from an EMBL/GenBank/DDBJ whole genome shotgun (WGS) entry which is preliminary data.</text>
</comment>
<proteinExistence type="predicted"/>
<accession>A0A1E5GMN9</accession>
<reference evidence="3" key="1">
    <citation type="submission" date="2016-09" db="EMBL/GenBank/DDBJ databases">
        <authorList>
            <person name="Gulvik C.A."/>
        </authorList>
    </citation>
    <scope>NUCLEOTIDE SEQUENCE [LARGE SCALE GENOMIC DNA]</scope>
    <source>
        <strain evidence="3">DSM 23328</strain>
    </source>
</reference>
<protein>
    <submittedName>
        <fullName evidence="2">Uncharacterized protein</fullName>
    </submittedName>
</protein>
<feature type="transmembrane region" description="Helical" evidence="1">
    <location>
        <begin position="21"/>
        <end position="43"/>
    </location>
</feature>
<keyword evidence="1" id="KW-0812">Transmembrane</keyword>
<dbReference type="Proteomes" id="UP000094068">
    <property type="component" value="Unassembled WGS sequence"/>
</dbReference>
<keyword evidence="1" id="KW-0472">Membrane</keyword>
<sequence>MNDSSRKNKRKEKQYAAKKRSTQLLKIVLLPLFFLLALIFLIYGRNKSDDPYLLHLSKKQEDLLVIKEKKYVDIYTWEELVAAISNKELTEINIKKDIKFPQSQNKLKLNQLTKVREEKIFRYDDTLKKEQKQTILMVSLIKRNLSRKVLISGEKRNIDLGNVEIDLPKGLELEFKEVTLLRSYHY</sequence>
<evidence type="ECO:0000256" key="1">
    <source>
        <dbReference type="SAM" id="Phobius"/>
    </source>
</evidence>